<dbReference type="PROSITE" id="PS00194">
    <property type="entry name" value="THIOREDOXIN_1"/>
    <property type="match status" value="1"/>
</dbReference>
<feature type="domain" description="Thioredoxin" evidence="5">
    <location>
        <begin position="147"/>
        <end position="282"/>
    </location>
</feature>
<comment type="caution">
    <text evidence="6">The sequence shown here is derived from an EMBL/GenBank/DDBJ whole genome shotgun (WGS) entry which is preliminary data.</text>
</comment>
<feature type="transmembrane region" description="Helical" evidence="4">
    <location>
        <begin position="31"/>
        <end position="48"/>
    </location>
</feature>
<dbReference type="InterPro" id="IPR036249">
    <property type="entry name" value="Thioredoxin-like_sf"/>
</dbReference>
<keyword evidence="3" id="KW-0676">Redox-active center</keyword>
<evidence type="ECO:0000256" key="4">
    <source>
        <dbReference type="SAM" id="Phobius"/>
    </source>
</evidence>
<evidence type="ECO:0000259" key="5">
    <source>
        <dbReference type="PROSITE" id="PS51352"/>
    </source>
</evidence>
<dbReference type="PANTHER" id="PTHR42852">
    <property type="entry name" value="THIOL:DISULFIDE INTERCHANGE PROTEIN DSBE"/>
    <property type="match status" value="1"/>
</dbReference>
<sequence length="282" mass="31097">MHDMVNQCNCLMDKLMNAIALGPLLISTPRLYALGVALMLLVSSRYLLGLSSQQHTRWFNGLLLVWLVGARAVFVILHWESYSQAPLDALKLWQPGFNALGGLVAGLIWTAWALRERLLAMLGGLAMTVGAASLWLVLVTLAPLGPTFAVASVPDITLEDLDGNPVNLAALDTQGNLLMVNLWATWCPPCLREMPLLEAADQREGVSVVVVNQGEDLLPIVRYLDEQQLVFRYALRDPRQQLMAEFAAPGLPTTVLFDAQGRTLDVHVGELTRAHLERWLND</sequence>
<evidence type="ECO:0000256" key="1">
    <source>
        <dbReference type="ARBA" id="ARBA00004196"/>
    </source>
</evidence>
<dbReference type="SUPFAM" id="SSF52833">
    <property type="entry name" value="Thioredoxin-like"/>
    <property type="match status" value="1"/>
</dbReference>
<evidence type="ECO:0000313" key="7">
    <source>
        <dbReference type="Proteomes" id="UP000647585"/>
    </source>
</evidence>
<dbReference type="InterPro" id="IPR013766">
    <property type="entry name" value="Thioredoxin_domain"/>
</dbReference>
<dbReference type="PROSITE" id="PS51352">
    <property type="entry name" value="THIOREDOXIN_2"/>
    <property type="match status" value="1"/>
</dbReference>
<evidence type="ECO:0000313" key="6">
    <source>
        <dbReference type="EMBL" id="GGW70463.1"/>
    </source>
</evidence>
<reference evidence="7" key="1">
    <citation type="journal article" date="2019" name="Int. J. Syst. Evol. Microbiol.">
        <title>The Global Catalogue of Microorganisms (GCM) 10K type strain sequencing project: providing services to taxonomists for standard genome sequencing and annotation.</title>
        <authorList>
            <consortium name="The Broad Institute Genomics Platform"/>
            <consortium name="The Broad Institute Genome Sequencing Center for Infectious Disease"/>
            <person name="Wu L."/>
            <person name="Ma J."/>
        </authorList>
    </citation>
    <scope>NUCLEOTIDE SEQUENCE [LARGE SCALE GENOMIC DNA]</scope>
    <source>
        <strain evidence="7">KCTC 22157</strain>
    </source>
</reference>
<dbReference type="InterPro" id="IPR001640">
    <property type="entry name" value="Lgt"/>
</dbReference>
<feature type="transmembrane region" description="Helical" evidence="4">
    <location>
        <begin position="119"/>
        <end position="144"/>
    </location>
</feature>
<dbReference type="Proteomes" id="UP000647585">
    <property type="component" value="Unassembled WGS sequence"/>
</dbReference>
<dbReference type="Pfam" id="PF08534">
    <property type="entry name" value="Redoxin"/>
    <property type="match status" value="1"/>
</dbReference>
<feature type="transmembrane region" description="Helical" evidence="4">
    <location>
        <begin position="60"/>
        <end position="80"/>
    </location>
</feature>
<comment type="subcellular location">
    <subcellularLocation>
        <location evidence="1">Cell envelope</location>
    </subcellularLocation>
</comment>
<evidence type="ECO:0000256" key="3">
    <source>
        <dbReference type="ARBA" id="ARBA00023284"/>
    </source>
</evidence>
<keyword evidence="7" id="KW-1185">Reference proteome</keyword>
<dbReference type="EMBL" id="BMXO01000021">
    <property type="protein sequence ID" value="GGW70463.1"/>
    <property type="molecule type" value="Genomic_DNA"/>
</dbReference>
<protein>
    <submittedName>
        <fullName evidence="6">Thiol:disulfide interchange protein</fullName>
    </submittedName>
</protein>
<proteinExistence type="predicted"/>
<keyword evidence="4" id="KW-0812">Transmembrane</keyword>
<dbReference type="PANTHER" id="PTHR42852:SF13">
    <property type="entry name" value="PROTEIN DIPZ"/>
    <property type="match status" value="1"/>
</dbReference>
<evidence type="ECO:0000256" key="2">
    <source>
        <dbReference type="ARBA" id="ARBA00022748"/>
    </source>
</evidence>
<dbReference type="InterPro" id="IPR013740">
    <property type="entry name" value="Redoxin"/>
</dbReference>
<dbReference type="InterPro" id="IPR017937">
    <property type="entry name" value="Thioredoxin_CS"/>
</dbReference>
<dbReference type="Gene3D" id="3.40.30.10">
    <property type="entry name" value="Glutaredoxin"/>
    <property type="match status" value="1"/>
</dbReference>
<gene>
    <name evidence="6" type="ORF">GCM10007158_33750</name>
</gene>
<accession>A0ABQ2WVR1</accession>
<name>A0ABQ2WVR1_9GAMM</name>
<dbReference type="Pfam" id="PF01790">
    <property type="entry name" value="LGT"/>
    <property type="match status" value="1"/>
</dbReference>
<dbReference type="InterPro" id="IPR050553">
    <property type="entry name" value="Thioredoxin_ResA/DsbE_sf"/>
</dbReference>
<feature type="transmembrane region" description="Helical" evidence="4">
    <location>
        <begin position="92"/>
        <end position="112"/>
    </location>
</feature>
<keyword evidence="2" id="KW-0201">Cytochrome c-type biogenesis</keyword>
<dbReference type="CDD" id="cd02966">
    <property type="entry name" value="TlpA_like_family"/>
    <property type="match status" value="1"/>
</dbReference>
<organism evidence="6 7">
    <name type="scientific">Halomonas johnsoniae</name>
    <dbReference type="NCBI Taxonomy" id="502832"/>
    <lineage>
        <taxon>Bacteria</taxon>
        <taxon>Pseudomonadati</taxon>
        <taxon>Pseudomonadota</taxon>
        <taxon>Gammaproteobacteria</taxon>
        <taxon>Oceanospirillales</taxon>
        <taxon>Halomonadaceae</taxon>
        <taxon>Halomonas</taxon>
    </lineage>
</organism>
<keyword evidence="4" id="KW-1133">Transmembrane helix</keyword>
<keyword evidence="4" id="KW-0472">Membrane</keyword>